<evidence type="ECO:0000256" key="2">
    <source>
        <dbReference type="SAM" id="Phobius"/>
    </source>
</evidence>
<evidence type="ECO:0000313" key="3">
    <source>
        <dbReference type="EMBL" id="UWP81417.1"/>
    </source>
</evidence>
<accession>A0ABY5VW05</accession>
<name>A0ABY5VW05_9ACTN</name>
<evidence type="ECO:0000256" key="1">
    <source>
        <dbReference type="SAM" id="MobiDB-lite"/>
    </source>
</evidence>
<dbReference type="Proteomes" id="UP001059617">
    <property type="component" value="Chromosome"/>
</dbReference>
<keyword evidence="2" id="KW-1133">Transmembrane helix</keyword>
<feature type="transmembrane region" description="Helical" evidence="2">
    <location>
        <begin position="34"/>
        <end position="62"/>
    </location>
</feature>
<proteinExistence type="predicted"/>
<feature type="region of interest" description="Disordered" evidence="1">
    <location>
        <begin position="1"/>
        <end position="20"/>
    </location>
</feature>
<reference evidence="3" key="2">
    <citation type="submission" date="2022-09" db="EMBL/GenBank/DDBJ databases">
        <title>Biosynthetic gene clusters of Dactylosporangioum fulvum.</title>
        <authorList>
            <person name="Caradec T."/>
        </authorList>
    </citation>
    <scope>NUCLEOTIDE SEQUENCE</scope>
    <source>
        <strain evidence="3">NRRL B-16292</strain>
    </source>
</reference>
<keyword evidence="2" id="KW-0472">Membrane</keyword>
<keyword evidence="4" id="KW-1185">Reference proteome</keyword>
<evidence type="ECO:0000313" key="4">
    <source>
        <dbReference type="Proteomes" id="UP001059617"/>
    </source>
</evidence>
<gene>
    <name evidence="3" type="ORF">Dfulv_40895</name>
</gene>
<dbReference type="RefSeq" id="WP_259859181.1">
    <property type="nucleotide sequence ID" value="NZ_BAAAST010000002.1"/>
</dbReference>
<sequence length="167" mass="17953">MTPPQVDEVPAPPPGPGVVAPFAAPPRDRDMKGLWIGLGVGGLVLAICCVGGVFGGGFLVAFADNLTRTQVTDVVRGYLGALQTQNFQTARDEYLCAAEQRSHSVGWFKDRYGSSPVVAFSVDEDEVVIQQDIVVPAHVQQRGRGERLMEFTMSQEGTRYVICGGVE</sequence>
<reference evidence="3" key="1">
    <citation type="submission" date="2021-04" db="EMBL/GenBank/DDBJ databases">
        <authorList>
            <person name="Hartkoorn R.C."/>
            <person name="Beaudoing E."/>
            <person name="Hot D."/>
        </authorList>
    </citation>
    <scope>NUCLEOTIDE SEQUENCE</scope>
    <source>
        <strain evidence="3">NRRL B-16292</strain>
    </source>
</reference>
<keyword evidence="2" id="KW-0812">Transmembrane</keyword>
<protein>
    <submittedName>
        <fullName evidence="3">Uncharacterized protein</fullName>
    </submittedName>
</protein>
<organism evidence="3 4">
    <name type="scientific">Dactylosporangium fulvum</name>
    <dbReference type="NCBI Taxonomy" id="53359"/>
    <lineage>
        <taxon>Bacteria</taxon>
        <taxon>Bacillati</taxon>
        <taxon>Actinomycetota</taxon>
        <taxon>Actinomycetes</taxon>
        <taxon>Micromonosporales</taxon>
        <taxon>Micromonosporaceae</taxon>
        <taxon>Dactylosporangium</taxon>
    </lineage>
</organism>
<dbReference type="EMBL" id="CP073720">
    <property type="protein sequence ID" value="UWP81417.1"/>
    <property type="molecule type" value="Genomic_DNA"/>
</dbReference>